<dbReference type="NCBIfam" id="TIGR01469">
    <property type="entry name" value="cobA_cysG_Cterm"/>
    <property type="match status" value="1"/>
</dbReference>
<dbReference type="Proteomes" id="UP000824099">
    <property type="component" value="Unassembled WGS sequence"/>
</dbReference>
<dbReference type="Pfam" id="PF00590">
    <property type="entry name" value="TP_methylase"/>
    <property type="match status" value="1"/>
</dbReference>
<dbReference type="FunFam" id="3.30.950.10:FF:000001">
    <property type="entry name" value="Siroheme synthase"/>
    <property type="match status" value="1"/>
</dbReference>
<evidence type="ECO:0000256" key="1">
    <source>
        <dbReference type="ARBA" id="ARBA00012162"/>
    </source>
</evidence>
<feature type="domain" description="Tetrapyrrole biosynthesis uroporphyrinogen III synthase" evidence="8">
    <location>
        <begin position="268"/>
        <end position="498"/>
    </location>
</feature>
<evidence type="ECO:0000259" key="7">
    <source>
        <dbReference type="Pfam" id="PF00590"/>
    </source>
</evidence>
<keyword evidence="3 6" id="KW-0808">Transferase</keyword>
<accession>A0A9D1MNC5</accession>
<dbReference type="NCBIfam" id="NF004790">
    <property type="entry name" value="PRK06136.1"/>
    <property type="match status" value="1"/>
</dbReference>
<dbReference type="FunFam" id="3.40.1010.10:FF:000001">
    <property type="entry name" value="Siroheme synthase"/>
    <property type="match status" value="1"/>
</dbReference>
<keyword evidence="2 6" id="KW-0489">Methyltransferase</keyword>
<dbReference type="EMBL" id="DVNI01000003">
    <property type="protein sequence ID" value="HIU63444.1"/>
    <property type="molecule type" value="Genomic_DNA"/>
</dbReference>
<dbReference type="GO" id="GO:0019354">
    <property type="term" value="P:siroheme biosynthetic process"/>
    <property type="evidence" value="ECO:0007669"/>
    <property type="project" value="InterPro"/>
</dbReference>
<dbReference type="InterPro" id="IPR014776">
    <property type="entry name" value="4pyrrole_Mease_sub2"/>
</dbReference>
<dbReference type="InterPro" id="IPR050161">
    <property type="entry name" value="Siro_Cobalamin_biosynth"/>
</dbReference>
<dbReference type="InterPro" id="IPR000878">
    <property type="entry name" value="4pyrrol_Mease"/>
</dbReference>
<dbReference type="PANTHER" id="PTHR45790:SF3">
    <property type="entry name" value="S-ADENOSYL-L-METHIONINE-DEPENDENT UROPORPHYRINOGEN III METHYLTRANSFERASE, CHLOROPLASTIC"/>
    <property type="match status" value="1"/>
</dbReference>
<dbReference type="GO" id="GO:0004852">
    <property type="term" value="F:uroporphyrinogen-III synthase activity"/>
    <property type="evidence" value="ECO:0007669"/>
    <property type="project" value="InterPro"/>
</dbReference>
<dbReference type="AlphaFoldDB" id="A0A9D1MNC5"/>
<dbReference type="Gene3D" id="3.30.950.10">
    <property type="entry name" value="Methyltransferase, Cobalt-precorrin-4 Transmethylase, Domain 2"/>
    <property type="match status" value="1"/>
</dbReference>
<keyword evidence="4" id="KW-0949">S-adenosyl-L-methionine</keyword>
<dbReference type="Pfam" id="PF02602">
    <property type="entry name" value="HEM4"/>
    <property type="match status" value="1"/>
</dbReference>
<feature type="domain" description="Tetrapyrrole methylase" evidence="7">
    <location>
        <begin position="6"/>
        <end position="215"/>
    </location>
</feature>
<dbReference type="GO" id="GO:0004851">
    <property type="term" value="F:uroporphyrin-III C-methyltransferase activity"/>
    <property type="evidence" value="ECO:0007669"/>
    <property type="project" value="UniProtKB-EC"/>
</dbReference>
<evidence type="ECO:0000313" key="9">
    <source>
        <dbReference type="EMBL" id="HIU63444.1"/>
    </source>
</evidence>
<dbReference type="CDD" id="cd06578">
    <property type="entry name" value="HemD"/>
    <property type="match status" value="1"/>
</dbReference>
<dbReference type="InterPro" id="IPR003754">
    <property type="entry name" value="4pyrrol_synth_uPrphyn_synth"/>
</dbReference>
<evidence type="ECO:0000259" key="8">
    <source>
        <dbReference type="Pfam" id="PF02602"/>
    </source>
</evidence>
<dbReference type="PROSITE" id="PS00840">
    <property type="entry name" value="SUMT_2"/>
    <property type="match status" value="1"/>
</dbReference>
<dbReference type="GO" id="GO:0032259">
    <property type="term" value="P:methylation"/>
    <property type="evidence" value="ECO:0007669"/>
    <property type="project" value="UniProtKB-KW"/>
</dbReference>
<comment type="similarity">
    <text evidence="6">Belongs to the precorrin methyltransferase family.</text>
</comment>
<evidence type="ECO:0000256" key="3">
    <source>
        <dbReference type="ARBA" id="ARBA00022679"/>
    </source>
</evidence>
<evidence type="ECO:0000256" key="5">
    <source>
        <dbReference type="ARBA" id="ARBA00023244"/>
    </source>
</evidence>
<dbReference type="Gene3D" id="3.40.50.10090">
    <property type="match status" value="2"/>
</dbReference>
<sequence length="510" mass="55128">MKQGFVSLVGAGPGDYKLITIKGLEAIQSADVIVYDYLADRKLLAAAREDAEIIYVGKKSKEHTMKQEDICKLLVEKAKAGNRVCRLKGGDPFVFGRGGEEAVALKEAQIMFEIVPGITSAISVPAYAGIPVTQRNMAVSFAVITGHENPNKEKSGVNWEKLATAVDTLVFLMGIENLKVITEKLIANGRATNTPAAVIRWGTKAEQRTIVTTLECAVSDVEKNKIKPPAIFIVGEVVRMREQLSWFETKPLFGKRIIVTRAQAQASKLTQALEKQGAVCLEAPSIKISPLEDTSLLKTVIAKLPEYTWLVLTSVNAVKIFFDALASANLDARALAGIKIAAVGTATGDALGLRGIKADCMPKHFTAEGLIEELTGKIHKTDKVLLPQALQARKLLAQWLDTTGAKVDVVPLYDTIIDATAFDNATIKEALLHKECDLITFASASAVKNFLKLIGEELLPQVRDVKIACIGPITAEACRKAGLTPIIMPEVATIPALVSAIEKYFSEEVK</sequence>
<dbReference type="PANTHER" id="PTHR45790">
    <property type="entry name" value="SIROHEME SYNTHASE-RELATED"/>
    <property type="match status" value="1"/>
</dbReference>
<dbReference type="InterPro" id="IPR003043">
    <property type="entry name" value="Uropor_MeTrfase_CS"/>
</dbReference>
<evidence type="ECO:0000256" key="2">
    <source>
        <dbReference type="ARBA" id="ARBA00022603"/>
    </source>
</evidence>
<dbReference type="InterPro" id="IPR014777">
    <property type="entry name" value="4pyrrole_Mease_sub1"/>
</dbReference>
<organism evidence="9 10">
    <name type="scientific">Candidatus Avacidaminococcus intestinavium</name>
    <dbReference type="NCBI Taxonomy" id="2840684"/>
    <lineage>
        <taxon>Bacteria</taxon>
        <taxon>Bacillati</taxon>
        <taxon>Bacillota</taxon>
        <taxon>Negativicutes</taxon>
        <taxon>Acidaminococcales</taxon>
        <taxon>Acidaminococcaceae</taxon>
        <taxon>Acidaminococcaceae incertae sedis</taxon>
        <taxon>Candidatus Avacidaminococcus</taxon>
    </lineage>
</organism>
<comment type="caution">
    <text evidence="9">The sequence shown here is derived from an EMBL/GenBank/DDBJ whole genome shotgun (WGS) entry which is preliminary data.</text>
</comment>
<dbReference type="InterPro" id="IPR035996">
    <property type="entry name" value="4pyrrol_Methylase_sf"/>
</dbReference>
<protein>
    <recommendedName>
        <fullName evidence="1">uroporphyrinogen-III C-methyltransferase</fullName>
        <ecNumber evidence="1">2.1.1.107</ecNumber>
    </recommendedName>
</protein>
<reference evidence="9" key="1">
    <citation type="submission" date="2020-10" db="EMBL/GenBank/DDBJ databases">
        <authorList>
            <person name="Gilroy R."/>
        </authorList>
    </citation>
    <scope>NUCLEOTIDE SEQUENCE</scope>
    <source>
        <strain evidence="9">CHK160-1198</strain>
    </source>
</reference>
<proteinExistence type="inferred from homology"/>
<dbReference type="InterPro" id="IPR036108">
    <property type="entry name" value="4pyrrol_syn_uPrphyn_synt_sf"/>
</dbReference>
<dbReference type="SUPFAM" id="SSF53790">
    <property type="entry name" value="Tetrapyrrole methylase"/>
    <property type="match status" value="1"/>
</dbReference>
<dbReference type="PROSITE" id="PS00839">
    <property type="entry name" value="SUMT_1"/>
    <property type="match status" value="1"/>
</dbReference>
<dbReference type="EC" id="2.1.1.107" evidence="1"/>
<keyword evidence="5" id="KW-0627">Porphyrin biosynthesis</keyword>
<name>A0A9D1MNC5_9FIRM</name>
<reference evidence="9" key="2">
    <citation type="journal article" date="2021" name="PeerJ">
        <title>Extensive microbial diversity within the chicken gut microbiome revealed by metagenomics and culture.</title>
        <authorList>
            <person name="Gilroy R."/>
            <person name="Ravi A."/>
            <person name="Getino M."/>
            <person name="Pursley I."/>
            <person name="Horton D.L."/>
            <person name="Alikhan N.F."/>
            <person name="Baker D."/>
            <person name="Gharbi K."/>
            <person name="Hall N."/>
            <person name="Watson M."/>
            <person name="Adriaenssens E.M."/>
            <person name="Foster-Nyarko E."/>
            <person name="Jarju S."/>
            <person name="Secka A."/>
            <person name="Antonio M."/>
            <person name="Oren A."/>
            <person name="Chaudhuri R.R."/>
            <person name="La Ragione R."/>
            <person name="Hildebrand F."/>
            <person name="Pallen M.J."/>
        </authorList>
    </citation>
    <scope>NUCLEOTIDE SEQUENCE</scope>
    <source>
        <strain evidence="9">CHK160-1198</strain>
    </source>
</reference>
<dbReference type="CDD" id="cd11642">
    <property type="entry name" value="SUMT"/>
    <property type="match status" value="1"/>
</dbReference>
<dbReference type="SUPFAM" id="SSF69618">
    <property type="entry name" value="HemD-like"/>
    <property type="match status" value="1"/>
</dbReference>
<evidence type="ECO:0000256" key="6">
    <source>
        <dbReference type="RuleBase" id="RU003960"/>
    </source>
</evidence>
<evidence type="ECO:0000313" key="10">
    <source>
        <dbReference type="Proteomes" id="UP000824099"/>
    </source>
</evidence>
<evidence type="ECO:0000256" key="4">
    <source>
        <dbReference type="ARBA" id="ARBA00022691"/>
    </source>
</evidence>
<gene>
    <name evidence="9" type="primary">cobA</name>
    <name evidence="9" type="ORF">IAB06_00170</name>
</gene>
<dbReference type="InterPro" id="IPR006366">
    <property type="entry name" value="CobA/CysG_C"/>
</dbReference>
<dbReference type="Gene3D" id="3.40.1010.10">
    <property type="entry name" value="Cobalt-precorrin-4 Transmethylase, Domain 1"/>
    <property type="match status" value="1"/>
</dbReference>